<dbReference type="Proteomes" id="UP000298471">
    <property type="component" value="Unassembled WGS sequence"/>
</dbReference>
<comment type="caution">
    <text evidence="2">The sequence shown here is derived from an EMBL/GenBank/DDBJ whole genome shotgun (WGS) entry which is preliminary data.</text>
</comment>
<dbReference type="EMBL" id="SRMB01000001">
    <property type="protein sequence ID" value="TGE28572.1"/>
    <property type="molecule type" value="Genomic_DNA"/>
</dbReference>
<feature type="region of interest" description="Disordered" evidence="1">
    <location>
        <begin position="25"/>
        <end position="45"/>
    </location>
</feature>
<evidence type="ECO:0000313" key="2">
    <source>
        <dbReference type="EMBL" id="TGE28572.1"/>
    </source>
</evidence>
<organism evidence="2 3">
    <name type="scientific">Hymenobacter metallicola</name>
    <dbReference type="NCBI Taxonomy" id="2563114"/>
    <lineage>
        <taxon>Bacteria</taxon>
        <taxon>Pseudomonadati</taxon>
        <taxon>Bacteroidota</taxon>
        <taxon>Cytophagia</taxon>
        <taxon>Cytophagales</taxon>
        <taxon>Hymenobacteraceae</taxon>
        <taxon>Hymenobacter</taxon>
    </lineage>
</organism>
<name>A0A4Z0QIQ6_9BACT</name>
<sequence length="273" mass="31074">MLYSSYRAAGYWLLGLLAACSPDPADTSLQRQDAPPAAAPVASPAAPASATSDSLAAYVWESDVCRYTGRYRPGSFSQAQLAGTWHVLYNDVWLNYYNPLPHQPATLAKMSLDSLDDHYHRAHRYLENLAVVPRPVWQQLKQARLRELEQEYQITRLAMQAFTQPEVLLTGSPDCLPLVQGLATHNDSLTRRDWHRFIENHKTQNASPEQYMARYLDRAADANWLTYAKIDLLTYGWFNCANQKTARPEPTETLYRQFDQLFVQVESACDDVD</sequence>
<proteinExistence type="predicted"/>
<accession>A0A4Z0QIQ6</accession>
<protein>
    <submittedName>
        <fullName evidence="2">Uncharacterized protein</fullName>
    </submittedName>
</protein>
<gene>
    <name evidence="2" type="ORF">E5K02_03660</name>
</gene>
<keyword evidence="3" id="KW-1185">Reference proteome</keyword>
<dbReference type="RefSeq" id="WP_135392173.1">
    <property type="nucleotide sequence ID" value="NZ_SRMB01000001.1"/>
</dbReference>
<feature type="compositionally biased region" description="Low complexity" evidence="1">
    <location>
        <begin position="34"/>
        <end position="45"/>
    </location>
</feature>
<dbReference type="AlphaFoldDB" id="A0A4Z0QIQ6"/>
<evidence type="ECO:0000313" key="3">
    <source>
        <dbReference type="Proteomes" id="UP000298471"/>
    </source>
</evidence>
<evidence type="ECO:0000256" key="1">
    <source>
        <dbReference type="SAM" id="MobiDB-lite"/>
    </source>
</evidence>
<reference evidence="2 3" key="1">
    <citation type="submission" date="2019-04" db="EMBL/GenBank/DDBJ databases">
        <authorList>
            <person name="Feng G."/>
            <person name="Zhang J."/>
            <person name="Zhu H."/>
        </authorList>
    </citation>
    <scope>NUCLEOTIDE SEQUENCE [LARGE SCALE GENOMIC DNA]</scope>
    <source>
        <strain evidence="2 3">9PBR-1</strain>
    </source>
</reference>
<dbReference type="OrthoDB" id="1362060at2"/>
<dbReference type="PROSITE" id="PS51257">
    <property type="entry name" value="PROKAR_LIPOPROTEIN"/>
    <property type="match status" value="1"/>
</dbReference>